<sequence length="70" mass="7568">MSTVPYWLAIARVRSADHGRAPVRRSAAVPPRLSANSVSSARRARSAFLRPRSTNPHATAARTPTQSTKS</sequence>
<proteinExistence type="predicted"/>
<dbReference type="EMBL" id="JAXAVU010000008">
    <property type="protein sequence ID" value="MDX8143721.1"/>
    <property type="molecule type" value="Genomic_DNA"/>
</dbReference>
<feature type="compositionally biased region" description="Polar residues" evidence="1">
    <location>
        <begin position="54"/>
        <end position="70"/>
    </location>
</feature>
<dbReference type="RefSeq" id="WP_319975967.1">
    <property type="nucleotide sequence ID" value="NZ_JAXAVU010000008.1"/>
</dbReference>
<gene>
    <name evidence="2" type="ORF">SK854_16460</name>
</gene>
<organism evidence="2 3">
    <name type="scientific">Lentzea sokolovensis</name>
    <dbReference type="NCBI Taxonomy" id="3095429"/>
    <lineage>
        <taxon>Bacteria</taxon>
        <taxon>Bacillati</taxon>
        <taxon>Actinomycetota</taxon>
        <taxon>Actinomycetes</taxon>
        <taxon>Pseudonocardiales</taxon>
        <taxon>Pseudonocardiaceae</taxon>
        <taxon>Lentzea</taxon>
    </lineage>
</organism>
<accession>A0ABU4UW85</accession>
<keyword evidence="3" id="KW-1185">Reference proteome</keyword>
<protein>
    <submittedName>
        <fullName evidence="2">Uncharacterized protein</fullName>
    </submittedName>
</protein>
<feature type="region of interest" description="Disordered" evidence="1">
    <location>
        <begin position="17"/>
        <end position="70"/>
    </location>
</feature>
<comment type="caution">
    <text evidence="2">The sequence shown here is derived from an EMBL/GenBank/DDBJ whole genome shotgun (WGS) entry which is preliminary data.</text>
</comment>
<feature type="compositionally biased region" description="Low complexity" evidence="1">
    <location>
        <begin position="32"/>
        <end position="53"/>
    </location>
</feature>
<evidence type="ECO:0000256" key="1">
    <source>
        <dbReference type="SAM" id="MobiDB-lite"/>
    </source>
</evidence>
<evidence type="ECO:0000313" key="2">
    <source>
        <dbReference type="EMBL" id="MDX8143721.1"/>
    </source>
</evidence>
<dbReference type="Proteomes" id="UP001285352">
    <property type="component" value="Unassembled WGS sequence"/>
</dbReference>
<reference evidence="2 3" key="1">
    <citation type="submission" date="2023-11" db="EMBL/GenBank/DDBJ databases">
        <title>Lentzea sokolovensis, sp. nov., Lentzea kristufkii, sp. nov., and Lentzea miocenensis, sp. nov., rare actinobacteria from Sokolov Coal Basin, Miocene lacustrine sediment, Czech Republic.</title>
        <authorList>
            <person name="Lara A."/>
            <person name="Kotroba L."/>
            <person name="Nouioui I."/>
            <person name="Neumann-Schaal M."/>
            <person name="Mast Y."/>
            <person name="Chronakova A."/>
        </authorList>
    </citation>
    <scope>NUCLEOTIDE SEQUENCE [LARGE SCALE GENOMIC DNA]</scope>
    <source>
        <strain evidence="2 3">BCCO 10_0061</strain>
    </source>
</reference>
<evidence type="ECO:0000313" key="3">
    <source>
        <dbReference type="Proteomes" id="UP001285352"/>
    </source>
</evidence>
<name>A0ABU4UW85_9PSEU</name>